<dbReference type="InterPro" id="IPR052158">
    <property type="entry name" value="INH-QAR"/>
</dbReference>
<dbReference type="Proteomes" id="UP000284202">
    <property type="component" value="Unassembled WGS sequence"/>
</dbReference>
<dbReference type="SMART" id="SM00342">
    <property type="entry name" value="HTH_ARAC"/>
    <property type="match status" value="1"/>
</dbReference>
<dbReference type="Pfam" id="PF12833">
    <property type="entry name" value="HTH_18"/>
    <property type="match status" value="1"/>
</dbReference>
<dbReference type="Pfam" id="PF01965">
    <property type="entry name" value="DJ-1_PfpI"/>
    <property type="match status" value="1"/>
</dbReference>
<dbReference type="OrthoDB" id="9793400at2"/>
<dbReference type="InterPro" id="IPR009057">
    <property type="entry name" value="Homeodomain-like_sf"/>
</dbReference>
<dbReference type="PANTHER" id="PTHR43130:SF3">
    <property type="entry name" value="HTH-TYPE TRANSCRIPTIONAL REGULATOR RV1931C"/>
    <property type="match status" value="1"/>
</dbReference>
<keyword evidence="1" id="KW-0805">Transcription regulation</keyword>
<comment type="caution">
    <text evidence="5">The sequence shown here is derived from an EMBL/GenBank/DDBJ whole genome shotgun (WGS) entry which is preliminary data.</text>
</comment>
<reference evidence="6" key="1">
    <citation type="submission" date="2018-09" db="EMBL/GenBank/DDBJ databases">
        <title>Acidovorax cavernicola nov. sp. isolated from Gruta de las Maravillas (Aracena, Spain).</title>
        <authorList>
            <person name="Jurado V."/>
            <person name="Gutierrez-Patricio S."/>
            <person name="Gonzalez-Pimentel J.L."/>
            <person name="Miller A.Z."/>
            <person name="Laiz L."/>
            <person name="Saiz-Jimenez C."/>
        </authorList>
    </citation>
    <scope>NUCLEOTIDE SEQUENCE [LARGE SCALE GENOMIC DNA]</scope>
    <source>
        <strain evidence="6">1011MAR3C25</strain>
    </source>
</reference>
<keyword evidence="3" id="KW-0804">Transcription</keyword>
<sequence>MTKADGRRKGAQSGLHGRVVSGSAAPETAHFVFLLVENFSHLAFSCALEPLRIANLVSGEELYRWSLISEDGKTAVCSNRSVTLADRGLEPLDRHDRLYVISGLHVQDRISAETLNFLRREKRRGVAIGAICSGAYVLAKAGFLDGVETAIHWEYHDLFMEKFPEVRLVRNVFVANAPHVTASGGTAAADLMLHLIARDHGGELAATVADQMVYNAVREGTAAQTVSLQSRHGMRNEYLVRAIRIMQDHIEEPLAPQIIAREIGISIRQLERLFGKYLNTTPKRYSMELRLDRARRLILQSEDSLSQIAMSCGFISISHFSKAFRMRFGISPLKHRSRLA</sequence>
<evidence type="ECO:0000313" key="6">
    <source>
        <dbReference type="Proteomes" id="UP000284202"/>
    </source>
</evidence>
<dbReference type="GO" id="GO:0003700">
    <property type="term" value="F:DNA-binding transcription factor activity"/>
    <property type="evidence" value="ECO:0007669"/>
    <property type="project" value="InterPro"/>
</dbReference>
<evidence type="ECO:0000256" key="1">
    <source>
        <dbReference type="ARBA" id="ARBA00023015"/>
    </source>
</evidence>
<dbReference type="PRINTS" id="PR00032">
    <property type="entry name" value="HTHARAC"/>
</dbReference>
<dbReference type="SUPFAM" id="SSF46689">
    <property type="entry name" value="Homeodomain-like"/>
    <property type="match status" value="2"/>
</dbReference>
<feature type="domain" description="HTH araC/xylS-type" evidence="4">
    <location>
        <begin position="240"/>
        <end position="338"/>
    </location>
</feature>
<evidence type="ECO:0000256" key="3">
    <source>
        <dbReference type="ARBA" id="ARBA00023163"/>
    </source>
</evidence>
<dbReference type="CDD" id="cd03136">
    <property type="entry name" value="GATase1_AraC_ArgR_like"/>
    <property type="match status" value="1"/>
</dbReference>
<dbReference type="EMBL" id="QZCG01000007">
    <property type="protein sequence ID" value="RJE84992.1"/>
    <property type="molecule type" value="Genomic_DNA"/>
</dbReference>
<dbReference type="InterPro" id="IPR020449">
    <property type="entry name" value="Tscrpt_reg_AraC-type_HTH"/>
</dbReference>
<dbReference type="Gene3D" id="3.40.50.880">
    <property type="match status" value="1"/>
</dbReference>
<dbReference type="InterPro" id="IPR002818">
    <property type="entry name" value="DJ-1/PfpI"/>
</dbReference>
<evidence type="ECO:0000313" key="5">
    <source>
        <dbReference type="EMBL" id="RJE84992.1"/>
    </source>
</evidence>
<dbReference type="Gene3D" id="1.10.10.60">
    <property type="entry name" value="Homeodomain-like"/>
    <property type="match status" value="1"/>
</dbReference>
<evidence type="ECO:0000256" key="2">
    <source>
        <dbReference type="ARBA" id="ARBA00023125"/>
    </source>
</evidence>
<evidence type="ECO:0000259" key="4">
    <source>
        <dbReference type="PROSITE" id="PS01124"/>
    </source>
</evidence>
<name>A0A418SVI1_9RHOB</name>
<dbReference type="InterPro" id="IPR018062">
    <property type="entry name" value="HTH_AraC-typ_CS"/>
</dbReference>
<dbReference type="PROSITE" id="PS01124">
    <property type="entry name" value="HTH_ARAC_FAMILY_2"/>
    <property type="match status" value="1"/>
</dbReference>
<accession>A0A418SVI1</accession>
<keyword evidence="2" id="KW-0238">DNA-binding</keyword>
<dbReference type="PANTHER" id="PTHR43130">
    <property type="entry name" value="ARAC-FAMILY TRANSCRIPTIONAL REGULATOR"/>
    <property type="match status" value="1"/>
</dbReference>
<proteinExistence type="predicted"/>
<protein>
    <submittedName>
        <fullName evidence="5">GlxA family transcriptional regulator</fullName>
    </submittedName>
</protein>
<organism evidence="5 6">
    <name type="scientific">Paracoccus onubensis</name>
    <dbReference type="NCBI Taxonomy" id="1675788"/>
    <lineage>
        <taxon>Bacteria</taxon>
        <taxon>Pseudomonadati</taxon>
        <taxon>Pseudomonadota</taxon>
        <taxon>Alphaproteobacteria</taxon>
        <taxon>Rhodobacterales</taxon>
        <taxon>Paracoccaceae</taxon>
        <taxon>Paracoccus</taxon>
    </lineage>
</organism>
<keyword evidence="6" id="KW-1185">Reference proteome</keyword>
<dbReference type="InterPro" id="IPR029062">
    <property type="entry name" value="Class_I_gatase-like"/>
</dbReference>
<dbReference type="SUPFAM" id="SSF52317">
    <property type="entry name" value="Class I glutamine amidotransferase-like"/>
    <property type="match status" value="1"/>
</dbReference>
<dbReference type="InterPro" id="IPR018060">
    <property type="entry name" value="HTH_AraC"/>
</dbReference>
<dbReference type="GO" id="GO:0043565">
    <property type="term" value="F:sequence-specific DNA binding"/>
    <property type="evidence" value="ECO:0007669"/>
    <property type="project" value="InterPro"/>
</dbReference>
<dbReference type="AlphaFoldDB" id="A0A418SVI1"/>
<gene>
    <name evidence="5" type="ORF">D3P04_11880</name>
</gene>
<dbReference type="PROSITE" id="PS00041">
    <property type="entry name" value="HTH_ARAC_FAMILY_1"/>
    <property type="match status" value="1"/>
</dbReference>